<dbReference type="Proteomes" id="UP000176498">
    <property type="component" value="Unassembled WGS sequence"/>
</dbReference>
<protein>
    <submittedName>
        <fullName evidence="1">Uncharacterized protein</fullName>
    </submittedName>
</protein>
<organism evidence="1 2">
    <name type="scientific">Candidatus Buchananbacteria bacterium RBG_13_36_9</name>
    <dbReference type="NCBI Taxonomy" id="1797530"/>
    <lineage>
        <taxon>Bacteria</taxon>
        <taxon>Candidatus Buchananiibacteriota</taxon>
    </lineage>
</organism>
<reference evidence="1 2" key="1">
    <citation type="journal article" date="2016" name="Nat. Commun.">
        <title>Thousands of microbial genomes shed light on interconnected biogeochemical processes in an aquifer system.</title>
        <authorList>
            <person name="Anantharaman K."/>
            <person name="Brown C.T."/>
            <person name="Hug L.A."/>
            <person name="Sharon I."/>
            <person name="Castelle C.J."/>
            <person name="Probst A.J."/>
            <person name="Thomas B.C."/>
            <person name="Singh A."/>
            <person name="Wilkins M.J."/>
            <person name="Karaoz U."/>
            <person name="Brodie E.L."/>
            <person name="Williams K.H."/>
            <person name="Hubbard S.S."/>
            <person name="Banfield J.F."/>
        </authorList>
    </citation>
    <scope>NUCLEOTIDE SEQUENCE [LARGE SCALE GENOMIC DNA]</scope>
</reference>
<sequence length="333" mass="39263">MIQELKFLVQLLSPLYRPPAYKAISFPEVDLENLLKIAEQNNLLYYTAQILRKNYFNYITAEHREKINKIISNGQVQLQKIDFALNLLNKNFNNLLLVKTYRNYPRLANDLDILTKNFIVDMAKLKDLNLQASDYDPKLQEVIFYQDKIAKIHLHGSLSWQNRLYFDNDLIWQQPKTILLGQQEIAIPNPTADWLIHLAHMNFEPLHFTLSELLYLFNLTEQIDKKVIMQQSKKYHWHHALIKTLHILNNFHNYFYHQPLLVNNIIPPTKLITHADSDYQLPKSFSRWHIITAFLAKGIIIQPLIKINKVIKILITGNARKGFYQAPENNLLK</sequence>
<accession>A0A1G1XP17</accession>
<gene>
    <name evidence="1" type="ORF">A2Y82_02345</name>
</gene>
<evidence type="ECO:0000313" key="1">
    <source>
        <dbReference type="EMBL" id="OGY41702.1"/>
    </source>
</evidence>
<dbReference type="EMBL" id="MHHZ01000014">
    <property type="protein sequence ID" value="OGY41702.1"/>
    <property type="molecule type" value="Genomic_DNA"/>
</dbReference>
<proteinExistence type="predicted"/>
<evidence type="ECO:0000313" key="2">
    <source>
        <dbReference type="Proteomes" id="UP000176498"/>
    </source>
</evidence>
<comment type="caution">
    <text evidence="1">The sequence shown here is derived from an EMBL/GenBank/DDBJ whole genome shotgun (WGS) entry which is preliminary data.</text>
</comment>
<dbReference type="AlphaFoldDB" id="A0A1G1XP17"/>
<name>A0A1G1XP17_9BACT</name>